<accession>A0ABD1SI19</accession>
<evidence type="ECO:0000313" key="3">
    <source>
        <dbReference type="Proteomes" id="UP001604277"/>
    </source>
</evidence>
<dbReference type="EMBL" id="JBFOLJ010000010">
    <property type="protein sequence ID" value="KAL2500235.1"/>
    <property type="molecule type" value="Genomic_DNA"/>
</dbReference>
<feature type="compositionally biased region" description="Polar residues" evidence="1">
    <location>
        <begin position="11"/>
        <end position="23"/>
    </location>
</feature>
<proteinExistence type="predicted"/>
<organism evidence="2 3">
    <name type="scientific">Forsythia ovata</name>
    <dbReference type="NCBI Taxonomy" id="205694"/>
    <lineage>
        <taxon>Eukaryota</taxon>
        <taxon>Viridiplantae</taxon>
        <taxon>Streptophyta</taxon>
        <taxon>Embryophyta</taxon>
        <taxon>Tracheophyta</taxon>
        <taxon>Spermatophyta</taxon>
        <taxon>Magnoliopsida</taxon>
        <taxon>eudicotyledons</taxon>
        <taxon>Gunneridae</taxon>
        <taxon>Pentapetalae</taxon>
        <taxon>asterids</taxon>
        <taxon>lamiids</taxon>
        <taxon>Lamiales</taxon>
        <taxon>Oleaceae</taxon>
        <taxon>Forsythieae</taxon>
        <taxon>Forsythia</taxon>
    </lineage>
</organism>
<dbReference type="AlphaFoldDB" id="A0ABD1SI19"/>
<evidence type="ECO:0000313" key="2">
    <source>
        <dbReference type="EMBL" id="KAL2500235.1"/>
    </source>
</evidence>
<feature type="region of interest" description="Disordered" evidence="1">
    <location>
        <begin position="1"/>
        <end position="23"/>
    </location>
</feature>
<sequence>MENEENKNTEQGESFSELDYSNLSVGGEEVDAVEVEEQKLAAVVEVGKDEEESVTEKFDVAGSKLEVDTVAEFDMSGGDKSVFERVGTPVLMAEEVVAEETQVLESDLGGIKSVGNSRDSLLTYVTT</sequence>
<evidence type="ECO:0000256" key="1">
    <source>
        <dbReference type="SAM" id="MobiDB-lite"/>
    </source>
</evidence>
<comment type="caution">
    <text evidence="2">The sequence shown here is derived from an EMBL/GenBank/DDBJ whole genome shotgun (WGS) entry which is preliminary data.</text>
</comment>
<reference evidence="3" key="1">
    <citation type="submission" date="2024-07" db="EMBL/GenBank/DDBJ databases">
        <title>Two chromosome-level genome assemblies of Korean endemic species Abeliophyllum distichum and Forsythia ovata (Oleaceae).</title>
        <authorList>
            <person name="Jang H."/>
        </authorList>
    </citation>
    <scope>NUCLEOTIDE SEQUENCE [LARGE SCALE GENOMIC DNA]</scope>
</reference>
<gene>
    <name evidence="2" type="ORF">Fot_34083</name>
</gene>
<name>A0ABD1SI19_9LAMI</name>
<protein>
    <submittedName>
        <fullName evidence="2">Zinc finger CCCH domain-containing protein 19-like</fullName>
    </submittedName>
</protein>
<keyword evidence="3" id="KW-1185">Reference proteome</keyword>
<dbReference type="Proteomes" id="UP001604277">
    <property type="component" value="Unassembled WGS sequence"/>
</dbReference>
<feature type="compositionally biased region" description="Basic and acidic residues" evidence="1">
    <location>
        <begin position="1"/>
        <end position="10"/>
    </location>
</feature>